<keyword evidence="8" id="KW-0460">Magnesium</keyword>
<evidence type="ECO:0000313" key="11">
    <source>
        <dbReference type="Proteomes" id="UP000887566"/>
    </source>
</evidence>
<evidence type="ECO:0000256" key="8">
    <source>
        <dbReference type="ARBA" id="ARBA00022842"/>
    </source>
</evidence>
<evidence type="ECO:0000256" key="9">
    <source>
        <dbReference type="ARBA" id="ARBA00023150"/>
    </source>
</evidence>
<keyword evidence="6" id="KW-0808">Transferase</keyword>
<dbReference type="InterPro" id="IPR051920">
    <property type="entry name" value="MPT_Adenylyltrnsfr/MoaC-Rel"/>
</dbReference>
<evidence type="ECO:0000259" key="10">
    <source>
        <dbReference type="SMART" id="SM00852"/>
    </source>
</evidence>
<keyword evidence="11" id="KW-1185">Reference proteome</keyword>
<keyword evidence="5" id="KW-0500">Molybdenum</keyword>
<comment type="pathway">
    <text evidence="2">Cofactor biosynthesis; molybdopterin biosynthesis.</text>
</comment>
<dbReference type="InterPro" id="IPR001453">
    <property type="entry name" value="MoaB/Mog_dom"/>
</dbReference>
<dbReference type="PROSITE" id="PS01078">
    <property type="entry name" value="MOCF_BIOSYNTHESIS_1"/>
    <property type="match status" value="1"/>
</dbReference>
<evidence type="ECO:0000256" key="5">
    <source>
        <dbReference type="ARBA" id="ARBA00022505"/>
    </source>
</evidence>
<proteinExistence type="inferred from homology"/>
<keyword evidence="9" id="KW-0501">Molybdenum cofactor biosynthesis</keyword>
<evidence type="ECO:0000256" key="4">
    <source>
        <dbReference type="ARBA" id="ARBA00013269"/>
    </source>
</evidence>
<dbReference type="GO" id="GO:0006777">
    <property type="term" value="P:Mo-molybdopterin cofactor biosynthetic process"/>
    <property type="evidence" value="ECO:0007669"/>
    <property type="project" value="UniProtKB-KW"/>
</dbReference>
<keyword evidence="7" id="KW-0479">Metal-binding</keyword>
<dbReference type="FunFam" id="3.40.980.10:FF:000002">
    <property type="entry name" value="Molybdopterin molybdenumtransferase"/>
    <property type="match status" value="1"/>
</dbReference>
<dbReference type="InterPro" id="IPR008284">
    <property type="entry name" value="MoCF_biosynth_CS"/>
</dbReference>
<dbReference type="Proteomes" id="UP000887566">
    <property type="component" value="Unplaced"/>
</dbReference>
<dbReference type="PANTHER" id="PTHR43764">
    <property type="entry name" value="MOLYBDENUM COFACTOR BIOSYNTHESIS"/>
    <property type="match status" value="1"/>
</dbReference>
<dbReference type="SMART" id="SM00852">
    <property type="entry name" value="MoCF_biosynth"/>
    <property type="match status" value="1"/>
</dbReference>
<accession>A0A914X9C3</accession>
<organism evidence="11 12">
    <name type="scientific">Plectus sambesii</name>
    <dbReference type="NCBI Taxonomy" id="2011161"/>
    <lineage>
        <taxon>Eukaryota</taxon>
        <taxon>Metazoa</taxon>
        <taxon>Ecdysozoa</taxon>
        <taxon>Nematoda</taxon>
        <taxon>Chromadorea</taxon>
        <taxon>Plectida</taxon>
        <taxon>Plectina</taxon>
        <taxon>Plectoidea</taxon>
        <taxon>Plectidae</taxon>
        <taxon>Plectus</taxon>
    </lineage>
</organism>
<dbReference type="Gene3D" id="3.40.980.10">
    <property type="entry name" value="MoaB/Mog-like domain"/>
    <property type="match status" value="1"/>
</dbReference>
<evidence type="ECO:0000256" key="3">
    <source>
        <dbReference type="ARBA" id="ARBA00007589"/>
    </source>
</evidence>
<dbReference type="NCBIfam" id="TIGR00177">
    <property type="entry name" value="molyb_syn"/>
    <property type="match status" value="1"/>
</dbReference>
<comment type="similarity">
    <text evidence="3">In the N-terminal section; belongs to the MoaB/Mog family.</text>
</comment>
<dbReference type="InterPro" id="IPR036425">
    <property type="entry name" value="MoaB/Mog-like_dom_sf"/>
</dbReference>
<name>A0A914X9C3_9BILA</name>
<dbReference type="AlphaFoldDB" id="A0A914X9C3"/>
<dbReference type="GO" id="GO:0046872">
    <property type="term" value="F:metal ion binding"/>
    <property type="evidence" value="ECO:0007669"/>
    <property type="project" value="UniProtKB-KW"/>
</dbReference>
<evidence type="ECO:0000256" key="2">
    <source>
        <dbReference type="ARBA" id="ARBA00005046"/>
    </source>
</evidence>
<dbReference type="SUPFAM" id="SSF53218">
    <property type="entry name" value="Molybdenum cofactor biosynthesis proteins"/>
    <property type="match status" value="1"/>
</dbReference>
<comment type="cofactor">
    <cofactor evidence="1">
        <name>Mg(2+)</name>
        <dbReference type="ChEBI" id="CHEBI:18420"/>
    </cofactor>
</comment>
<feature type="domain" description="MoaB/Mog" evidence="10">
    <location>
        <begin position="10"/>
        <end position="155"/>
    </location>
</feature>
<dbReference type="PANTHER" id="PTHR43764:SF1">
    <property type="entry name" value="MOLYBDOPTERIN MOLYBDOTRANSFERASE"/>
    <property type="match status" value="1"/>
</dbReference>
<evidence type="ECO:0000256" key="1">
    <source>
        <dbReference type="ARBA" id="ARBA00001946"/>
    </source>
</evidence>
<evidence type="ECO:0000313" key="12">
    <source>
        <dbReference type="WBParaSite" id="PSAMB.scaffold697size43574.g8115.t1"/>
    </source>
</evidence>
<protein>
    <recommendedName>
        <fullName evidence="4">molybdopterin molybdotransferase</fullName>
        <ecNumber evidence="4">2.10.1.1</ecNumber>
    </recommendedName>
</protein>
<evidence type="ECO:0000256" key="7">
    <source>
        <dbReference type="ARBA" id="ARBA00022723"/>
    </source>
</evidence>
<dbReference type="EC" id="2.10.1.1" evidence="4"/>
<reference evidence="12" key="1">
    <citation type="submission" date="2022-11" db="UniProtKB">
        <authorList>
            <consortium name="WormBaseParasite"/>
        </authorList>
    </citation>
    <scope>IDENTIFICATION</scope>
</reference>
<dbReference type="CDD" id="cd00886">
    <property type="entry name" value="MogA_MoaB"/>
    <property type="match status" value="1"/>
</dbReference>
<sequence length="181" mass="19292">MSQPQRIAFAIVTVSDTAAAKTKEDLSGPAIQQLLLASKRFEADISSAVIIADESEEIKQTLLSLTDRVDVILTTGGTGFAPRDVTPEATKAVIERDCPGIVTALLMRSLQATPLAALSRLTAGIRGSTLIINLPGSPKAVKECFEVLEPILSHAVHLIKNHSQPVKSTHDALQKTDVPNH</sequence>
<dbReference type="WBParaSite" id="PSAMB.scaffold697size43574.g8115.t1">
    <property type="protein sequence ID" value="PSAMB.scaffold697size43574.g8115.t1"/>
    <property type="gene ID" value="PSAMB.scaffold697size43574.g8115"/>
</dbReference>
<evidence type="ECO:0000256" key="6">
    <source>
        <dbReference type="ARBA" id="ARBA00022679"/>
    </source>
</evidence>
<dbReference type="Pfam" id="PF00994">
    <property type="entry name" value="MoCF_biosynth"/>
    <property type="match status" value="1"/>
</dbReference>
<dbReference type="GO" id="GO:0061599">
    <property type="term" value="F:molybdopterin molybdotransferase activity"/>
    <property type="evidence" value="ECO:0007669"/>
    <property type="project" value="UniProtKB-EC"/>
</dbReference>